<dbReference type="Gene3D" id="1.20.5.4130">
    <property type="match status" value="1"/>
</dbReference>
<dbReference type="InterPro" id="IPR038005">
    <property type="entry name" value="RX-like_CC"/>
</dbReference>
<evidence type="ECO:0000256" key="6">
    <source>
        <dbReference type="ARBA" id="ARBA00022840"/>
    </source>
</evidence>
<dbReference type="AlphaFoldDB" id="A0ABD2YKF2"/>
<keyword evidence="3" id="KW-0677">Repeat</keyword>
<proteinExistence type="inferred from homology"/>
<protein>
    <recommendedName>
        <fullName evidence="7">Disease resistance N-terminal domain-containing protein</fullName>
    </recommendedName>
</protein>
<gene>
    <name evidence="8" type="ORF">ACH5RR_032052</name>
</gene>
<dbReference type="GO" id="GO:0005524">
    <property type="term" value="F:ATP binding"/>
    <property type="evidence" value="ECO:0007669"/>
    <property type="project" value="UniProtKB-KW"/>
</dbReference>
<keyword evidence="4" id="KW-0547">Nucleotide-binding</keyword>
<sequence>MQCFLRDADTRENTDETIRNWLKEIRALTYRAEDIVETFSVEVASKRGKGVKKVLKRLTCLICEGRSLYNIGTVIAKVKTDINNLTASLRSYNIKRISEGESESESSSSGTKI</sequence>
<accession>A0ABD2YKF2</accession>
<keyword evidence="2" id="KW-0433">Leucine-rich repeat</keyword>
<feature type="domain" description="Disease resistance N-terminal" evidence="7">
    <location>
        <begin position="1"/>
        <end position="50"/>
    </location>
</feature>
<dbReference type="InterPro" id="IPR041118">
    <property type="entry name" value="Rx_N"/>
</dbReference>
<evidence type="ECO:0000256" key="3">
    <source>
        <dbReference type="ARBA" id="ARBA00022737"/>
    </source>
</evidence>
<evidence type="ECO:0000256" key="5">
    <source>
        <dbReference type="ARBA" id="ARBA00022821"/>
    </source>
</evidence>
<comment type="similarity">
    <text evidence="1">Belongs to the disease resistance NB-LRR family.</text>
</comment>
<dbReference type="EMBL" id="JBJUIK010000013">
    <property type="protein sequence ID" value="KAL3506670.1"/>
    <property type="molecule type" value="Genomic_DNA"/>
</dbReference>
<dbReference type="Pfam" id="PF18052">
    <property type="entry name" value="Rx_N"/>
    <property type="match status" value="1"/>
</dbReference>
<evidence type="ECO:0000256" key="4">
    <source>
        <dbReference type="ARBA" id="ARBA00022741"/>
    </source>
</evidence>
<dbReference type="CDD" id="cd14798">
    <property type="entry name" value="RX-CC_like"/>
    <property type="match status" value="1"/>
</dbReference>
<dbReference type="GO" id="GO:0006952">
    <property type="term" value="P:defense response"/>
    <property type="evidence" value="ECO:0007669"/>
    <property type="project" value="UniProtKB-KW"/>
</dbReference>
<comment type="caution">
    <text evidence="8">The sequence shown here is derived from an EMBL/GenBank/DDBJ whole genome shotgun (WGS) entry which is preliminary data.</text>
</comment>
<keyword evidence="5" id="KW-0611">Plant defense</keyword>
<reference evidence="8 9" key="1">
    <citation type="submission" date="2024-11" db="EMBL/GenBank/DDBJ databases">
        <title>A near-complete genome assembly of Cinchona calisaya.</title>
        <authorList>
            <person name="Lian D.C."/>
            <person name="Zhao X.W."/>
            <person name="Wei L."/>
        </authorList>
    </citation>
    <scope>NUCLEOTIDE SEQUENCE [LARGE SCALE GENOMIC DNA]</scope>
    <source>
        <tissue evidence="8">Nenye</tissue>
    </source>
</reference>
<name>A0ABD2YKF2_9GENT</name>
<dbReference type="Proteomes" id="UP001630127">
    <property type="component" value="Unassembled WGS sequence"/>
</dbReference>
<keyword evidence="9" id="KW-1185">Reference proteome</keyword>
<keyword evidence="6" id="KW-0067">ATP-binding</keyword>
<evidence type="ECO:0000259" key="7">
    <source>
        <dbReference type="Pfam" id="PF18052"/>
    </source>
</evidence>
<evidence type="ECO:0000256" key="1">
    <source>
        <dbReference type="ARBA" id="ARBA00008894"/>
    </source>
</evidence>
<organism evidence="8 9">
    <name type="scientific">Cinchona calisaya</name>
    <dbReference type="NCBI Taxonomy" id="153742"/>
    <lineage>
        <taxon>Eukaryota</taxon>
        <taxon>Viridiplantae</taxon>
        <taxon>Streptophyta</taxon>
        <taxon>Embryophyta</taxon>
        <taxon>Tracheophyta</taxon>
        <taxon>Spermatophyta</taxon>
        <taxon>Magnoliopsida</taxon>
        <taxon>eudicotyledons</taxon>
        <taxon>Gunneridae</taxon>
        <taxon>Pentapetalae</taxon>
        <taxon>asterids</taxon>
        <taxon>lamiids</taxon>
        <taxon>Gentianales</taxon>
        <taxon>Rubiaceae</taxon>
        <taxon>Cinchonoideae</taxon>
        <taxon>Cinchoneae</taxon>
        <taxon>Cinchona</taxon>
    </lineage>
</organism>
<evidence type="ECO:0000313" key="8">
    <source>
        <dbReference type="EMBL" id="KAL3506670.1"/>
    </source>
</evidence>
<evidence type="ECO:0000256" key="2">
    <source>
        <dbReference type="ARBA" id="ARBA00022614"/>
    </source>
</evidence>
<evidence type="ECO:0000313" key="9">
    <source>
        <dbReference type="Proteomes" id="UP001630127"/>
    </source>
</evidence>